<dbReference type="HOGENOM" id="CLU_151185_2_2_11"/>
<keyword evidence="5" id="KW-1185">Reference proteome</keyword>
<dbReference type="STRING" id="471853.Bcav_3205"/>
<dbReference type="OrthoDB" id="3253863at2"/>
<dbReference type="EMBL" id="CP001618">
    <property type="protein sequence ID" value="ACQ81454.1"/>
    <property type="molecule type" value="Genomic_DNA"/>
</dbReference>
<dbReference type="InterPro" id="IPR010310">
    <property type="entry name" value="T7SS_ESAT-6-like"/>
</dbReference>
<dbReference type="NCBIfam" id="TIGR03930">
    <property type="entry name" value="WXG100_ESAT6"/>
    <property type="match status" value="1"/>
</dbReference>
<sequence length="103" mass="10864">MAGEISAADGALKAGADVVATTRTELRSELSALEGKLSGLGAQWQGLGAAAFTNLMNRWREDATKIIDALNEFEAKLNESQTAYTSTDDASQATMSRLQGRLG</sequence>
<evidence type="ECO:0000313" key="3">
    <source>
        <dbReference type="EMBL" id="ACQ81449.1"/>
    </source>
</evidence>
<comment type="similarity">
    <text evidence="1">Belongs to the WXG100 family.</text>
</comment>
<name>C5C0Q3_BEUC1</name>
<dbReference type="EMBL" id="CP001618">
    <property type="protein sequence ID" value="ACQ81449.1"/>
    <property type="molecule type" value="Genomic_DNA"/>
</dbReference>
<dbReference type="InterPro" id="IPR036689">
    <property type="entry name" value="ESAT-6-like_sf"/>
</dbReference>
<feature type="region of interest" description="Disordered" evidence="2">
    <location>
        <begin position="81"/>
        <end position="103"/>
    </location>
</feature>
<dbReference type="RefSeq" id="WP_015883689.1">
    <property type="nucleotide sequence ID" value="NC_012669.1"/>
</dbReference>
<evidence type="ECO:0000313" key="5">
    <source>
        <dbReference type="Proteomes" id="UP000007962"/>
    </source>
</evidence>
<evidence type="ECO:0000313" key="4">
    <source>
        <dbReference type="EMBL" id="ACQ81454.1"/>
    </source>
</evidence>
<reference evidence="3 5" key="1">
    <citation type="journal article" date="2009" name="Stand. Genomic Sci.">
        <title>Complete genome sequence of Beutenbergia cavernae type strain (HKI 0122).</title>
        <authorList>
            <person name="Land M."/>
            <person name="Pukall R."/>
            <person name="Abt B."/>
            <person name="Goker M."/>
            <person name="Rohde M."/>
            <person name="Glavina Del Rio T."/>
            <person name="Tice H."/>
            <person name="Copeland A."/>
            <person name="Cheng J.F."/>
            <person name="Lucas S."/>
            <person name="Chen F."/>
            <person name="Nolan M."/>
            <person name="Bruce D."/>
            <person name="Goodwin L."/>
            <person name="Pitluck S."/>
            <person name="Ivanova N."/>
            <person name="Mavromatis K."/>
            <person name="Ovchinnikova G."/>
            <person name="Pati A."/>
            <person name="Chen A."/>
            <person name="Palaniappan K."/>
            <person name="Hauser L."/>
            <person name="Chang Y.J."/>
            <person name="Jefferies C.C."/>
            <person name="Saunders E."/>
            <person name="Brettin T."/>
            <person name="Detter J.C."/>
            <person name="Han C."/>
            <person name="Chain P."/>
            <person name="Bristow J."/>
            <person name="Eisen J.A."/>
            <person name="Markowitz V."/>
            <person name="Hugenholtz P."/>
            <person name="Kyrpides N.C."/>
            <person name="Klenk H.P."/>
            <person name="Lapidus A."/>
        </authorList>
    </citation>
    <scope>NUCLEOTIDE SEQUENCE [LARGE SCALE GENOMIC DNA]</scope>
    <source>
        <strain evidence="5">ATCC BAA-8 / DSM 12333 / NBRC 16432</strain>
        <strain evidence="3">DSM 12333</strain>
    </source>
</reference>
<dbReference type="Pfam" id="PF06013">
    <property type="entry name" value="WXG100"/>
    <property type="match status" value="1"/>
</dbReference>
<dbReference type="AlphaFoldDB" id="C5C0Q3"/>
<dbReference type="Gene3D" id="1.10.287.1060">
    <property type="entry name" value="ESAT-6-like"/>
    <property type="match status" value="1"/>
</dbReference>
<dbReference type="Proteomes" id="UP000007962">
    <property type="component" value="Chromosome"/>
</dbReference>
<evidence type="ECO:0000256" key="1">
    <source>
        <dbReference type="RuleBase" id="RU362001"/>
    </source>
</evidence>
<dbReference type="SUPFAM" id="SSF140453">
    <property type="entry name" value="EsxAB dimer-like"/>
    <property type="match status" value="1"/>
</dbReference>
<evidence type="ECO:0000256" key="2">
    <source>
        <dbReference type="SAM" id="MobiDB-lite"/>
    </source>
</evidence>
<proteinExistence type="inferred from homology"/>
<accession>C5C0Q3</accession>
<feature type="compositionally biased region" description="Polar residues" evidence="2">
    <location>
        <begin position="81"/>
        <end position="97"/>
    </location>
</feature>
<protein>
    <recommendedName>
        <fullName evidence="1">ESAT-6-like protein</fullName>
    </recommendedName>
</protein>
<gene>
    <name evidence="3" type="ordered locus">Bcav_3205</name>
    <name evidence="4" type="ordered locus">Bcav_3210</name>
</gene>
<dbReference type="KEGG" id="bcv:Bcav_3205"/>
<organism evidence="3 5">
    <name type="scientific">Beutenbergia cavernae (strain ATCC BAA-8 / DSM 12333 / CCUG 43141 / JCM 11478 / NBRC 16432 / NCIMB 13614 / HKI 0122)</name>
    <dbReference type="NCBI Taxonomy" id="471853"/>
    <lineage>
        <taxon>Bacteria</taxon>
        <taxon>Bacillati</taxon>
        <taxon>Actinomycetota</taxon>
        <taxon>Actinomycetes</taxon>
        <taxon>Micrococcales</taxon>
        <taxon>Beutenbergiaceae</taxon>
        <taxon>Beutenbergia</taxon>
    </lineage>
</organism>
<dbReference type="KEGG" id="bcv:Bcav_3210"/>
<dbReference type="eggNOG" id="COG4842">
    <property type="taxonomic scope" value="Bacteria"/>
</dbReference>